<gene>
    <name evidence="1" type="ORF">HYR64_04280</name>
</gene>
<dbReference type="InterPro" id="IPR025737">
    <property type="entry name" value="FApF"/>
</dbReference>
<evidence type="ECO:0000313" key="2">
    <source>
        <dbReference type="Proteomes" id="UP000727962"/>
    </source>
</evidence>
<sequence>MKAIFEAVVRGLALVLVVMGARGALGQQAPKDLDPINPDRPDFTNGTAIVPMGKVLLETGYLNTNSRDTRLREFGDHLLLRVPISDRFEWRFDMGGYAIQDVAGVRASGLEDFTPGFKWRFRDARGSQPALALFAGVTLPTGASDIGNPAPQPSLALYADRQLTASTSLGVNVVATYTNDDAGRFTQYVASASYGMQLSPRTNGFLELYSVMPESNGGPNVEVFDAGLGYLLNNDTMVDLHRGVGLNRRRPNSFWGVGVSFRF</sequence>
<accession>A0A931LRV8</accession>
<comment type="caution">
    <text evidence="1">The sequence shown here is derived from an EMBL/GenBank/DDBJ whole genome shotgun (WGS) entry which is preliminary data.</text>
</comment>
<dbReference type="Pfam" id="PF13557">
    <property type="entry name" value="Phenol_MetA_deg"/>
    <property type="match status" value="1"/>
</dbReference>
<reference evidence="1" key="1">
    <citation type="submission" date="2020-07" db="EMBL/GenBank/DDBJ databases">
        <title>Huge and variable diversity of episymbiotic CPR bacteria and DPANN archaea in groundwater ecosystems.</title>
        <authorList>
            <person name="He C.Y."/>
            <person name="Keren R."/>
            <person name="Whittaker M."/>
            <person name="Farag I.F."/>
            <person name="Doudna J."/>
            <person name="Cate J.H.D."/>
            <person name="Banfield J.F."/>
        </authorList>
    </citation>
    <scope>NUCLEOTIDE SEQUENCE</scope>
    <source>
        <strain evidence="1">NC_groundwater_17_Pr7_B-0.1um_64_12</strain>
    </source>
</reference>
<proteinExistence type="predicted"/>
<organism evidence="1 2">
    <name type="scientific">Fimbriimonas ginsengisoli</name>
    <dbReference type="NCBI Taxonomy" id="1005039"/>
    <lineage>
        <taxon>Bacteria</taxon>
        <taxon>Bacillati</taxon>
        <taxon>Armatimonadota</taxon>
        <taxon>Fimbriimonadia</taxon>
        <taxon>Fimbriimonadales</taxon>
        <taxon>Fimbriimonadaceae</taxon>
        <taxon>Fimbriimonas</taxon>
    </lineage>
</organism>
<dbReference type="EMBL" id="JACOSL010000027">
    <property type="protein sequence ID" value="MBI1756308.1"/>
    <property type="molecule type" value="Genomic_DNA"/>
</dbReference>
<dbReference type="AlphaFoldDB" id="A0A931LRV8"/>
<evidence type="ECO:0000313" key="1">
    <source>
        <dbReference type="EMBL" id="MBI1756308.1"/>
    </source>
</evidence>
<dbReference type="Proteomes" id="UP000727962">
    <property type="component" value="Unassembled WGS sequence"/>
</dbReference>
<name>A0A931LRV8_FIMGI</name>
<protein>
    <submittedName>
        <fullName evidence="1">Transporter</fullName>
    </submittedName>
</protein>